<dbReference type="eggNOG" id="ENOG502SNA7">
    <property type="taxonomic scope" value="Eukaryota"/>
</dbReference>
<gene>
    <name evidence="2" type="ORF">CFIO01_02611</name>
</gene>
<dbReference type="HOGENOM" id="CLU_046577_0_0_1"/>
<name>A0A010SB20_9PEZI</name>
<evidence type="ECO:0000313" key="3">
    <source>
        <dbReference type="Proteomes" id="UP000020467"/>
    </source>
</evidence>
<protein>
    <submittedName>
        <fullName evidence="2">Uncharacterized protein</fullName>
    </submittedName>
</protein>
<feature type="compositionally biased region" description="Basic and acidic residues" evidence="1">
    <location>
        <begin position="237"/>
        <end position="264"/>
    </location>
</feature>
<dbReference type="EMBL" id="JARH01000344">
    <property type="protein sequence ID" value="EXF81903.1"/>
    <property type="molecule type" value="Genomic_DNA"/>
</dbReference>
<sequence>MLPPGSPGRKILGFLFGINDRIYNLMWSHDRGIPTEHVDHTLVTIMLGDESGAGGHQPQMELYDDLGAMIGHRMTKDGDRIGQNNNLDDSIYKIEHNVHVDKMTTPKHIVVNQWSSDAICVSAIQVSNGKLSSVFYGDLGALCGQSWFFSRRRLDANLMHPKCVWLDEDHTIGFNARAMSFHLNDMLGTPDKVKMYKENPQEYLCKSTPRFSFWYQLRPGAHLPVFDPPLEYERDAITGQEGRDKDPERAVDKVKWDKMADHDPQPIARRSMTASDRRAKREKLTKRQGTNPDITHLIITRAEEHAASLVCNSTTSYGHDVVSLHEKTYCDMTVKTLYNLCDEVLKENCFDVERRTLIGRGGINARGEISAVGIPQKRYKTAAHWEE</sequence>
<feature type="region of interest" description="Disordered" evidence="1">
    <location>
        <begin position="237"/>
        <end position="290"/>
    </location>
</feature>
<organism evidence="2 3">
    <name type="scientific">Colletotrichum fioriniae PJ7</name>
    <dbReference type="NCBI Taxonomy" id="1445577"/>
    <lineage>
        <taxon>Eukaryota</taxon>
        <taxon>Fungi</taxon>
        <taxon>Dikarya</taxon>
        <taxon>Ascomycota</taxon>
        <taxon>Pezizomycotina</taxon>
        <taxon>Sordariomycetes</taxon>
        <taxon>Hypocreomycetidae</taxon>
        <taxon>Glomerellales</taxon>
        <taxon>Glomerellaceae</taxon>
        <taxon>Colletotrichum</taxon>
        <taxon>Colletotrichum acutatum species complex</taxon>
    </lineage>
</organism>
<evidence type="ECO:0000313" key="2">
    <source>
        <dbReference type="EMBL" id="EXF81903.1"/>
    </source>
</evidence>
<dbReference type="AlphaFoldDB" id="A0A010SB20"/>
<dbReference type="OrthoDB" id="5365129at2759"/>
<evidence type="ECO:0000256" key="1">
    <source>
        <dbReference type="SAM" id="MobiDB-lite"/>
    </source>
</evidence>
<keyword evidence="3" id="KW-1185">Reference proteome</keyword>
<accession>A0A010SB20</accession>
<reference evidence="2 3" key="1">
    <citation type="submission" date="2014-02" db="EMBL/GenBank/DDBJ databases">
        <title>The genome sequence of Colletotrichum fioriniae PJ7.</title>
        <authorList>
            <person name="Baroncelli R."/>
            <person name="Thon M.R."/>
        </authorList>
    </citation>
    <scope>NUCLEOTIDE SEQUENCE [LARGE SCALE GENOMIC DNA]</scope>
    <source>
        <strain evidence="2 3">PJ7</strain>
    </source>
</reference>
<dbReference type="KEGG" id="cfj:CFIO01_02611"/>
<comment type="caution">
    <text evidence="2">The sequence shown here is derived from an EMBL/GenBank/DDBJ whole genome shotgun (WGS) entry which is preliminary data.</text>
</comment>
<dbReference type="Proteomes" id="UP000020467">
    <property type="component" value="Unassembled WGS sequence"/>
</dbReference>
<proteinExistence type="predicted"/>